<evidence type="ECO:0000313" key="8">
    <source>
        <dbReference type="EMBL" id="GFO06773.1"/>
    </source>
</evidence>
<keyword evidence="4" id="KW-0963">Cytoplasm</keyword>
<keyword evidence="5" id="KW-0597">Phosphoprotein</keyword>
<dbReference type="SUPFAM" id="SSF51206">
    <property type="entry name" value="cAMP-binding domain-like"/>
    <property type="match status" value="1"/>
</dbReference>
<dbReference type="CDD" id="cd00038">
    <property type="entry name" value="CAP_ED"/>
    <property type="match status" value="1"/>
</dbReference>
<dbReference type="AlphaFoldDB" id="A0AAV4AHP6"/>
<gene>
    <name evidence="8" type="ORF">PoB_003327800</name>
</gene>
<dbReference type="Gene3D" id="2.60.120.10">
    <property type="entry name" value="Jelly Rolls"/>
    <property type="match status" value="1"/>
</dbReference>
<comment type="caution">
    <text evidence="8">The sequence shown here is derived from an EMBL/GenBank/DDBJ whole genome shotgun (WGS) entry which is preliminary data.</text>
</comment>
<evidence type="ECO:0000313" key="9">
    <source>
        <dbReference type="Proteomes" id="UP000735302"/>
    </source>
</evidence>
<proteinExistence type="predicted"/>
<feature type="domain" description="Cyclic nucleotide-binding" evidence="7">
    <location>
        <begin position="36"/>
        <end position="83"/>
    </location>
</feature>
<dbReference type="GO" id="GO:0005886">
    <property type="term" value="C:plasma membrane"/>
    <property type="evidence" value="ECO:0007669"/>
    <property type="project" value="UniProtKB-SubCell"/>
</dbReference>
<dbReference type="GO" id="GO:0005737">
    <property type="term" value="C:cytoplasm"/>
    <property type="evidence" value="ECO:0007669"/>
    <property type="project" value="UniProtKB-SubCell"/>
</dbReference>
<organism evidence="8 9">
    <name type="scientific">Plakobranchus ocellatus</name>
    <dbReference type="NCBI Taxonomy" id="259542"/>
    <lineage>
        <taxon>Eukaryota</taxon>
        <taxon>Metazoa</taxon>
        <taxon>Spiralia</taxon>
        <taxon>Lophotrochozoa</taxon>
        <taxon>Mollusca</taxon>
        <taxon>Gastropoda</taxon>
        <taxon>Heterobranchia</taxon>
        <taxon>Euthyneura</taxon>
        <taxon>Panpulmonata</taxon>
        <taxon>Sacoglossa</taxon>
        <taxon>Placobranchoidea</taxon>
        <taxon>Plakobranchidae</taxon>
        <taxon>Plakobranchus</taxon>
    </lineage>
</organism>
<dbReference type="InterPro" id="IPR000595">
    <property type="entry name" value="cNMP-bd_dom"/>
</dbReference>
<keyword evidence="6" id="KW-0472">Membrane</keyword>
<evidence type="ECO:0000256" key="4">
    <source>
        <dbReference type="ARBA" id="ARBA00022490"/>
    </source>
</evidence>
<evidence type="ECO:0000256" key="2">
    <source>
        <dbReference type="ARBA" id="ARBA00004496"/>
    </source>
</evidence>
<name>A0AAV4AHP6_9GAST</name>
<evidence type="ECO:0000256" key="3">
    <source>
        <dbReference type="ARBA" id="ARBA00022475"/>
    </source>
</evidence>
<evidence type="ECO:0000256" key="6">
    <source>
        <dbReference type="ARBA" id="ARBA00023136"/>
    </source>
</evidence>
<keyword evidence="3" id="KW-1003">Cell membrane</keyword>
<sequence length="125" mass="14127">MASDSGLFIQCLKKSPTLRTDKDLKVIYSFLHGMEALSGLREHALQSLCNIVRYEFHEANDIIYYQGEVASCWYILLSGSVFIEGSMFLPRSSFGRRNQGYVQRTSECLTLEASEMIVVSDLAMV</sequence>
<dbReference type="InterPro" id="IPR014710">
    <property type="entry name" value="RmlC-like_jellyroll"/>
</dbReference>
<comment type="subcellular location">
    <subcellularLocation>
        <location evidence="1">Cell membrane</location>
    </subcellularLocation>
    <subcellularLocation>
        <location evidence="2">Cytoplasm</location>
    </subcellularLocation>
</comment>
<dbReference type="EMBL" id="BLXT01003784">
    <property type="protein sequence ID" value="GFO06773.1"/>
    <property type="molecule type" value="Genomic_DNA"/>
</dbReference>
<dbReference type="PANTHER" id="PTHR45161:SF3">
    <property type="entry name" value="METHYL-ACCEPTING CHEMOTAXIS PROTEIN"/>
    <property type="match status" value="1"/>
</dbReference>
<dbReference type="Proteomes" id="UP000735302">
    <property type="component" value="Unassembled WGS sequence"/>
</dbReference>
<dbReference type="PROSITE" id="PS50042">
    <property type="entry name" value="CNMP_BINDING_3"/>
    <property type="match status" value="1"/>
</dbReference>
<accession>A0AAV4AHP6</accession>
<dbReference type="InterPro" id="IPR018490">
    <property type="entry name" value="cNMP-bd_dom_sf"/>
</dbReference>
<keyword evidence="9" id="KW-1185">Reference proteome</keyword>
<protein>
    <submittedName>
        <fullName evidence="8">Rap guanine nucleotide exchange factor</fullName>
    </submittedName>
</protein>
<evidence type="ECO:0000256" key="1">
    <source>
        <dbReference type="ARBA" id="ARBA00004236"/>
    </source>
</evidence>
<evidence type="ECO:0000256" key="5">
    <source>
        <dbReference type="ARBA" id="ARBA00022553"/>
    </source>
</evidence>
<evidence type="ECO:0000259" key="7">
    <source>
        <dbReference type="PROSITE" id="PS50042"/>
    </source>
</evidence>
<reference evidence="8 9" key="1">
    <citation type="journal article" date="2021" name="Elife">
        <title>Chloroplast acquisition without the gene transfer in kleptoplastic sea slugs, Plakobranchus ocellatus.</title>
        <authorList>
            <person name="Maeda T."/>
            <person name="Takahashi S."/>
            <person name="Yoshida T."/>
            <person name="Shimamura S."/>
            <person name="Takaki Y."/>
            <person name="Nagai Y."/>
            <person name="Toyoda A."/>
            <person name="Suzuki Y."/>
            <person name="Arimoto A."/>
            <person name="Ishii H."/>
            <person name="Satoh N."/>
            <person name="Nishiyama T."/>
            <person name="Hasebe M."/>
            <person name="Maruyama T."/>
            <person name="Minagawa J."/>
            <person name="Obokata J."/>
            <person name="Shigenobu S."/>
        </authorList>
    </citation>
    <scope>NUCLEOTIDE SEQUENCE [LARGE SCALE GENOMIC DNA]</scope>
</reference>
<dbReference type="PANTHER" id="PTHR45161">
    <property type="entry name" value="CYTOSKELETON-ASSOCIATED PROTEIN 4"/>
    <property type="match status" value="1"/>
</dbReference>